<dbReference type="EMBL" id="CP092877">
    <property type="protein sequence ID" value="UYV77250.1"/>
    <property type="molecule type" value="Genomic_DNA"/>
</dbReference>
<proteinExistence type="predicted"/>
<keyword evidence="2" id="KW-1185">Reference proteome</keyword>
<evidence type="ECO:0000313" key="1">
    <source>
        <dbReference type="EMBL" id="UYV77250.1"/>
    </source>
</evidence>
<evidence type="ECO:0000313" key="2">
    <source>
        <dbReference type="Proteomes" id="UP001235939"/>
    </source>
</evidence>
<gene>
    <name evidence="1" type="ORF">LAZ67_15000232</name>
</gene>
<protein>
    <submittedName>
        <fullName evidence="1">Uncharacterized protein</fullName>
    </submittedName>
</protein>
<accession>A0ABY6LCQ2</accession>
<dbReference type="Proteomes" id="UP001235939">
    <property type="component" value="Chromosome 15"/>
</dbReference>
<name>A0ABY6LCQ2_9ARAC</name>
<organism evidence="1 2">
    <name type="scientific">Cordylochernes scorpioides</name>
    <dbReference type="NCBI Taxonomy" id="51811"/>
    <lineage>
        <taxon>Eukaryota</taxon>
        <taxon>Metazoa</taxon>
        <taxon>Ecdysozoa</taxon>
        <taxon>Arthropoda</taxon>
        <taxon>Chelicerata</taxon>
        <taxon>Arachnida</taxon>
        <taxon>Pseudoscorpiones</taxon>
        <taxon>Cheliferoidea</taxon>
        <taxon>Chernetidae</taxon>
        <taxon>Cordylochernes</taxon>
    </lineage>
</organism>
<reference evidence="1 2" key="1">
    <citation type="submission" date="2022-01" db="EMBL/GenBank/DDBJ databases">
        <title>A chromosomal length assembly of Cordylochernes scorpioides.</title>
        <authorList>
            <person name="Zeh D."/>
            <person name="Zeh J."/>
        </authorList>
    </citation>
    <scope>NUCLEOTIDE SEQUENCE [LARGE SCALE GENOMIC DNA]</scope>
    <source>
        <strain evidence="1">IN4F17</strain>
        <tissue evidence="1">Whole Body</tissue>
    </source>
</reference>
<sequence length="153" mass="17338">MTTNGILLSNDTPDHNALLWTCVVFESKARIHSRHRTSPDTSSEHSYPKSFILRHFYQTAESTKSITQKADIYKALCIIPYSPQSVSIARTLRNYGIKTMYNNSPNLGNMIRNPLTKNQPNIPINRKEAIYSISCNNCNSKYVGETGKKVLIE</sequence>